<dbReference type="Gene3D" id="3.40.1280.10">
    <property type="match status" value="1"/>
</dbReference>
<dbReference type="SMART" id="SM00967">
    <property type="entry name" value="SpoU_sub_bind"/>
    <property type="match status" value="1"/>
</dbReference>
<dbReference type="InterPro" id="IPR029064">
    <property type="entry name" value="Ribosomal_eL30-like_sf"/>
</dbReference>
<accession>A0A381TNM1</accession>
<dbReference type="GO" id="GO:0008173">
    <property type="term" value="F:RNA methyltransferase activity"/>
    <property type="evidence" value="ECO:0007669"/>
    <property type="project" value="InterPro"/>
</dbReference>
<dbReference type="Gene3D" id="3.30.1330.30">
    <property type="match status" value="1"/>
</dbReference>
<feature type="domain" description="RNA 2-O ribose methyltransferase substrate binding" evidence="3">
    <location>
        <begin position="4"/>
        <end position="79"/>
    </location>
</feature>
<dbReference type="CDD" id="cd18103">
    <property type="entry name" value="SpoU-like_RlmB"/>
    <property type="match status" value="1"/>
</dbReference>
<dbReference type="Pfam" id="PF00588">
    <property type="entry name" value="SpoU_methylase"/>
    <property type="match status" value="1"/>
</dbReference>
<reference evidence="4" key="1">
    <citation type="submission" date="2018-05" db="EMBL/GenBank/DDBJ databases">
        <authorList>
            <person name="Lanie J.A."/>
            <person name="Ng W.-L."/>
            <person name="Kazmierczak K.M."/>
            <person name="Andrzejewski T.M."/>
            <person name="Davidsen T.M."/>
            <person name="Wayne K.J."/>
            <person name="Tettelin H."/>
            <person name="Glass J.I."/>
            <person name="Rusch D."/>
            <person name="Podicherti R."/>
            <person name="Tsui H.-C.T."/>
            <person name="Winkler M.E."/>
        </authorList>
    </citation>
    <scope>NUCLEOTIDE SEQUENCE</scope>
</reference>
<dbReference type="InterPro" id="IPR004441">
    <property type="entry name" value="rRNA_MeTrfase_TrmH"/>
</dbReference>
<sequence length="241" mass="26490">VSEWLSGRRVVREILRGSNREIDSIWVERGATGQVLDEIRLAAEIREVEFREVEADEFAGLHLPDAQRVAAKCGSFRYRHEGDLPRASGESGVLVVLDHLEDPQNTGAIMRTAEVAGCLGVCIPKRRSAMVTPAVARVSAGATEHLDVYRIGNVANVVRWLQDNGYWTVALDAEGEEPWSQVDYRGHIALVVGSEAKGVQRLVRDRCDYRVALPLRGKVGSLNAGAAFAAVMYEVVRQQTA</sequence>
<gene>
    <name evidence="4" type="ORF">METZ01_LOCUS70509</name>
</gene>
<name>A0A381TNM1_9ZZZZ</name>
<evidence type="ECO:0000256" key="2">
    <source>
        <dbReference type="ARBA" id="ARBA00022679"/>
    </source>
</evidence>
<dbReference type="SUPFAM" id="SSF75217">
    <property type="entry name" value="alpha/beta knot"/>
    <property type="match status" value="1"/>
</dbReference>
<evidence type="ECO:0000259" key="3">
    <source>
        <dbReference type="SMART" id="SM00967"/>
    </source>
</evidence>
<dbReference type="InterPro" id="IPR001537">
    <property type="entry name" value="SpoU_MeTrfase"/>
</dbReference>
<dbReference type="EMBL" id="UINC01004898">
    <property type="protein sequence ID" value="SVA17655.1"/>
    <property type="molecule type" value="Genomic_DNA"/>
</dbReference>
<dbReference type="InterPro" id="IPR029028">
    <property type="entry name" value="Alpha/beta_knot_MTases"/>
</dbReference>
<dbReference type="PANTHER" id="PTHR46429:SF1">
    <property type="entry name" value="23S RRNA (GUANOSINE-2'-O-)-METHYLTRANSFERASE RLMB"/>
    <property type="match status" value="1"/>
</dbReference>
<evidence type="ECO:0000256" key="1">
    <source>
        <dbReference type="ARBA" id="ARBA00022603"/>
    </source>
</evidence>
<proteinExistence type="predicted"/>
<dbReference type="AlphaFoldDB" id="A0A381TNM1"/>
<evidence type="ECO:0000313" key="4">
    <source>
        <dbReference type="EMBL" id="SVA17655.1"/>
    </source>
</evidence>
<keyword evidence="1" id="KW-0489">Methyltransferase</keyword>
<dbReference type="InterPro" id="IPR013123">
    <property type="entry name" value="SpoU_subst-bd"/>
</dbReference>
<organism evidence="4">
    <name type="scientific">marine metagenome</name>
    <dbReference type="NCBI Taxonomy" id="408172"/>
    <lineage>
        <taxon>unclassified sequences</taxon>
        <taxon>metagenomes</taxon>
        <taxon>ecological metagenomes</taxon>
    </lineage>
</organism>
<dbReference type="GO" id="GO:0005829">
    <property type="term" value="C:cytosol"/>
    <property type="evidence" value="ECO:0007669"/>
    <property type="project" value="TreeGrafter"/>
</dbReference>
<protein>
    <recommendedName>
        <fullName evidence="3">RNA 2-O ribose methyltransferase substrate binding domain-containing protein</fullName>
    </recommendedName>
</protein>
<dbReference type="InterPro" id="IPR029026">
    <property type="entry name" value="tRNA_m1G_MTases_N"/>
</dbReference>
<keyword evidence="2" id="KW-0808">Transferase</keyword>
<feature type="non-terminal residue" evidence="4">
    <location>
        <position position="1"/>
    </location>
</feature>
<dbReference type="GO" id="GO:0003723">
    <property type="term" value="F:RNA binding"/>
    <property type="evidence" value="ECO:0007669"/>
    <property type="project" value="InterPro"/>
</dbReference>
<dbReference type="PANTHER" id="PTHR46429">
    <property type="entry name" value="23S RRNA (GUANOSINE-2'-O-)-METHYLTRANSFERASE RLMB"/>
    <property type="match status" value="1"/>
</dbReference>
<dbReference type="GO" id="GO:0032259">
    <property type="term" value="P:methylation"/>
    <property type="evidence" value="ECO:0007669"/>
    <property type="project" value="UniProtKB-KW"/>
</dbReference>
<dbReference type="GO" id="GO:0006396">
    <property type="term" value="P:RNA processing"/>
    <property type="evidence" value="ECO:0007669"/>
    <property type="project" value="InterPro"/>
</dbReference>